<keyword evidence="8" id="KW-0816">Tricarboxylic acid cycle</keyword>
<evidence type="ECO:0000256" key="14">
    <source>
        <dbReference type="ARBA" id="ARBA00023554"/>
    </source>
</evidence>
<dbReference type="Pfam" id="PF00180">
    <property type="entry name" value="Iso_dh"/>
    <property type="match status" value="1"/>
</dbReference>
<dbReference type="Proteomes" id="UP000319342">
    <property type="component" value="Chromosome"/>
</dbReference>
<comment type="catalytic activity">
    <reaction evidence="14">
        <text>D-threo-isocitrate + NADP(+) = 2-oxoglutarate + CO2 + NADPH</text>
        <dbReference type="Rhea" id="RHEA:19629"/>
        <dbReference type="ChEBI" id="CHEBI:15562"/>
        <dbReference type="ChEBI" id="CHEBI:16526"/>
        <dbReference type="ChEBI" id="CHEBI:16810"/>
        <dbReference type="ChEBI" id="CHEBI:57783"/>
        <dbReference type="ChEBI" id="CHEBI:58349"/>
        <dbReference type="EC" id="1.1.1.42"/>
    </reaction>
</comment>
<sequence length="480" mass="51730">MSSTSRTVTLLPGDGIGPEVIGAARRVVDACDLGISWETCRAGKAVFEDGDATGVPDETMASIQRNRVALKGPLETPIGFGGKSANVTLRKMLETFGNIRPARIMPGIETPFSDRPIDMVVVRENVEDLYAGIEHMQTPSVAQCLKLVSERGCEKITRLAFEVARSQGRGSVHCVTKANIMKLTEGMLKRVFERVATEYPEIEPKYILVDNCAHQLVRVPEEFEVLVSTNMNGDILSDLVSGLVGGLGIAPGANMGLHACIFEAVHGTAPDIAGKGLANPTAAILSAVMMLRHIDAFDAADRVEAAIALAMQNGPRTGDLAKRGEGVGTDEFTNAVLDNLGKEPAGWVRRQHQPLVLPDVGECETVPKSRRDIGCDLFLEGRVSPGEIGARLEELAEGTPLALKIISNRGTVVYPLTGAPTDCVDHWRCRFLARDPKADLSYADVAALMVKVTQIYRLIHLEMLLEVDGKRAYALAQGED</sequence>
<evidence type="ECO:0000256" key="6">
    <source>
        <dbReference type="ARBA" id="ARBA00019562"/>
    </source>
</evidence>
<dbReference type="PANTHER" id="PTHR11835">
    <property type="entry name" value="DECARBOXYLATING DEHYDROGENASES-ISOCITRATE, ISOPROPYLMALATE, TARTRATE"/>
    <property type="match status" value="1"/>
</dbReference>
<dbReference type="OrthoDB" id="9806254at2"/>
<dbReference type="GO" id="GO:0004450">
    <property type="term" value="F:isocitrate dehydrogenase (NADP+) activity"/>
    <property type="evidence" value="ECO:0007669"/>
    <property type="project" value="UniProtKB-EC"/>
</dbReference>
<reference evidence="20 21" key="1">
    <citation type="submission" date="2019-02" db="EMBL/GenBank/DDBJ databases">
        <title>Deep-cultivation of Planctomycetes and their phenomic and genomic characterization uncovers novel biology.</title>
        <authorList>
            <person name="Wiegand S."/>
            <person name="Jogler M."/>
            <person name="Boedeker C."/>
            <person name="Pinto D."/>
            <person name="Vollmers J."/>
            <person name="Rivas-Marin E."/>
            <person name="Kohn T."/>
            <person name="Peeters S.H."/>
            <person name="Heuer A."/>
            <person name="Rast P."/>
            <person name="Oberbeckmann S."/>
            <person name="Bunk B."/>
            <person name="Jeske O."/>
            <person name="Meyerdierks A."/>
            <person name="Storesund J.E."/>
            <person name="Kallscheuer N."/>
            <person name="Luecker S."/>
            <person name="Lage O.M."/>
            <person name="Pohl T."/>
            <person name="Merkel B.J."/>
            <person name="Hornburger P."/>
            <person name="Mueller R.-W."/>
            <person name="Bruemmer F."/>
            <person name="Labrenz M."/>
            <person name="Spormann A.M."/>
            <person name="Op den Camp H."/>
            <person name="Overmann J."/>
            <person name="Amann R."/>
            <person name="Jetten M.S.M."/>
            <person name="Mascher T."/>
            <person name="Medema M.H."/>
            <person name="Devos D.P."/>
            <person name="Kaster A.-K."/>
            <person name="Ovreas L."/>
            <person name="Rohde M."/>
            <person name="Galperin M.Y."/>
            <person name="Jogler C."/>
        </authorList>
    </citation>
    <scope>NUCLEOTIDE SEQUENCE [LARGE SCALE GENOMIC DNA]</scope>
    <source>
        <strain evidence="20 21">Pla163</strain>
    </source>
</reference>
<comment type="similarity">
    <text evidence="3">Belongs to the isocitrate and isopropylmalate dehydrogenases family.</text>
</comment>
<dbReference type="InterPro" id="IPR019818">
    <property type="entry name" value="IsoCit/isopropylmalate_DH_CS"/>
</dbReference>
<organism evidence="20 21">
    <name type="scientific">Rohdeia mirabilis</name>
    <dbReference type="NCBI Taxonomy" id="2528008"/>
    <lineage>
        <taxon>Bacteria</taxon>
        <taxon>Pseudomonadati</taxon>
        <taxon>Planctomycetota</taxon>
        <taxon>Planctomycetia</taxon>
        <taxon>Planctomycetia incertae sedis</taxon>
        <taxon>Rohdeia</taxon>
    </lineage>
</organism>
<gene>
    <name evidence="20" type="primary">icd_2</name>
    <name evidence="20" type="ORF">Pla163_32440</name>
</gene>
<keyword evidence="12 20" id="KW-0560">Oxidoreductase</keyword>
<dbReference type="PROSITE" id="PS00470">
    <property type="entry name" value="IDH_IMDH"/>
    <property type="match status" value="1"/>
</dbReference>
<dbReference type="InterPro" id="IPR046997">
    <property type="entry name" value="Isocitrate_DH_TT1725_C_sf"/>
</dbReference>
<dbReference type="Gene3D" id="3.40.718.10">
    <property type="entry name" value="Isopropylmalate Dehydrogenase"/>
    <property type="match status" value="1"/>
</dbReference>
<dbReference type="InterPro" id="IPR040978">
    <property type="entry name" value="Isocitrate_DH_TT1725_C"/>
</dbReference>
<evidence type="ECO:0000256" key="18">
    <source>
        <dbReference type="ARBA" id="ARBA00046127"/>
    </source>
</evidence>
<evidence type="ECO:0000256" key="11">
    <source>
        <dbReference type="ARBA" id="ARBA00022857"/>
    </source>
</evidence>
<keyword evidence="21" id="KW-1185">Reference proteome</keyword>
<keyword evidence="13" id="KW-0464">Manganese</keyword>
<evidence type="ECO:0000256" key="9">
    <source>
        <dbReference type="ARBA" id="ARBA00022723"/>
    </source>
</evidence>
<keyword evidence="11" id="KW-0521">NADP</keyword>
<evidence type="ECO:0000256" key="7">
    <source>
        <dbReference type="ARBA" id="ARBA00022435"/>
    </source>
</evidence>
<comment type="subunit">
    <text evidence="4">Homodimer.</text>
</comment>
<evidence type="ECO:0000259" key="19">
    <source>
        <dbReference type="SMART" id="SM01329"/>
    </source>
</evidence>
<dbReference type="GO" id="GO:0051287">
    <property type="term" value="F:NAD binding"/>
    <property type="evidence" value="ECO:0007669"/>
    <property type="project" value="InterPro"/>
</dbReference>
<protein>
    <recommendedName>
        <fullName evidence="6">Isocitrate dehydrogenase [NADP]</fullName>
        <ecNumber evidence="5">1.1.1.42</ecNumber>
    </recommendedName>
    <alternativeName>
        <fullName evidence="15">IDP</fullName>
    </alternativeName>
    <alternativeName>
        <fullName evidence="16">NADP(+)-specific ICDH</fullName>
    </alternativeName>
    <alternativeName>
        <fullName evidence="17">Oxalosuccinate decarboxylase</fullName>
    </alternativeName>
</protein>
<dbReference type="SUPFAM" id="SSF53659">
    <property type="entry name" value="Isocitrate/Isopropylmalate dehydrogenase-like"/>
    <property type="match status" value="1"/>
</dbReference>
<evidence type="ECO:0000256" key="2">
    <source>
        <dbReference type="ARBA" id="ARBA00001946"/>
    </source>
</evidence>
<dbReference type="Pfam" id="PF18324">
    <property type="entry name" value="Isocitrate_DH_C_bact"/>
    <property type="match status" value="1"/>
</dbReference>
<accession>A0A518D3Q0</accession>
<dbReference type="GO" id="GO:0006102">
    <property type="term" value="P:isocitrate metabolic process"/>
    <property type="evidence" value="ECO:0007669"/>
    <property type="project" value="TreeGrafter"/>
</dbReference>
<evidence type="ECO:0000256" key="12">
    <source>
        <dbReference type="ARBA" id="ARBA00023002"/>
    </source>
</evidence>
<feature type="domain" description="Isopropylmalate dehydrogenase-like" evidence="19">
    <location>
        <begin position="7"/>
        <end position="336"/>
    </location>
</feature>
<dbReference type="GO" id="GO:0004449">
    <property type="term" value="F:isocitrate dehydrogenase (NAD+) activity"/>
    <property type="evidence" value="ECO:0007669"/>
    <property type="project" value="TreeGrafter"/>
</dbReference>
<keyword evidence="10" id="KW-0460">Magnesium</keyword>
<evidence type="ECO:0000256" key="1">
    <source>
        <dbReference type="ARBA" id="ARBA00001936"/>
    </source>
</evidence>
<evidence type="ECO:0000256" key="5">
    <source>
        <dbReference type="ARBA" id="ARBA00013013"/>
    </source>
</evidence>
<evidence type="ECO:0000256" key="8">
    <source>
        <dbReference type="ARBA" id="ARBA00022532"/>
    </source>
</evidence>
<evidence type="ECO:0000256" key="4">
    <source>
        <dbReference type="ARBA" id="ARBA00011738"/>
    </source>
</evidence>
<dbReference type="GO" id="GO:0006099">
    <property type="term" value="P:tricarboxylic acid cycle"/>
    <property type="evidence" value="ECO:0007669"/>
    <property type="project" value="UniProtKB-KW"/>
</dbReference>
<dbReference type="NCBIfam" id="NF006673">
    <property type="entry name" value="PRK09222.1"/>
    <property type="match status" value="1"/>
</dbReference>
<evidence type="ECO:0000256" key="17">
    <source>
        <dbReference type="ARBA" id="ARBA00031098"/>
    </source>
</evidence>
<dbReference type="SMART" id="SM01329">
    <property type="entry name" value="Iso_dh"/>
    <property type="match status" value="1"/>
</dbReference>
<evidence type="ECO:0000256" key="10">
    <source>
        <dbReference type="ARBA" id="ARBA00022842"/>
    </source>
</evidence>
<evidence type="ECO:0000313" key="20">
    <source>
        <dbReference type="EMBL" id="QDU86095.1"/>
    </source>
</evidence>
<dbReference type="PANTHER" id="PTHR11835:SF43">
    <property type="entry name" value="ISOPROPYLMALATE DEHYDROGENASE-LIKE DOMAIN-CONTAINING PROTEIN"/>
    <property type="match status" value="1"/>
</dbReference>
<evidence type="ECO:0000256" key="13">
    <source>
        <dbReference type="ARBA" id="ARBA00023211"/>
    </source>
</evidence>
<keyword evidence="9" id="KW-0479">Metal-binding</keyword>
<dbReference type="EC" id="1.1.1.42" evidence="5"/>
<evidence type="ECO:0000256" key="15">
    <source>
        <dbReference type="ARBA" id="ARBA00029765"/>
    </source>
</evidence>
<dbReference type="RefSeq" id="WP_145190700.1">
    <property type="nucleotide sequence ID" value="NZ_CP036290.1"/>
</dbReference>
<evidence type="ECO:0000256" key="16">
    <source>
        <dbReference type="ARBA" id="ARBA00029990"/>
    </source>
</evidence>
<dbReference type="EMBL" id="CP036290">
    <property type="protein sequence ID" value="QDU86095.1"/>
    <property type="molecule type" value="Genomic_DNA"/>
</dbReference>
<evidence type="ECO:0000256" key="3">
    <source>
        <dbReference type="ARBA" id="ARBA00007769"/>
    </source>
</evidence>
<comment type="function">
    <text evidence="18">Catalyzes the oxidative decarboxylation of isocitrate to 2-oxoglutarate and carbon dioxide with the concomitant reduction of NADP(+).</text>
</comment>
<keyword evidence="7" id="KW-0329">Glyoxylate bypass</keyword>
<proteinExistence type="inferred from homology"/>
<dbReference type="GO" id="GO:0000287">
    <property type="term" value="F:magnesium ion binding"/>
    <property type="evidence" value="ECO:0007669"/>
    <property type="project" value="InterPro"/>
</dbReference>
<comment type="cofactor">
    <cofactor evidence="2">
        <name>Mg(2+)</name>
        <dbReference type="ChEBI" id="CHEBI:18420"/>
    </cofactor>
</comment>
<dbReference type="Gene3D" id="3.30.70.1570">
    <property type="match status" value="1"/>
</dbReference>
<dbReference type="GO" id="GO:0006097">
    <property type="term" value="P:glyoxylate cycle"/>
    <property type="evidence" value="ECO:0007669"/>
    <property type="project" value="UniProtKB-KW"/>
</dbReference>
<comment type="cofactor">
    <cofactor evidence="1">
        <name>Mn(2+)</name>
        <dbReference type="ChEBI" id="CHEBI:29035"/>
    </cofactor>
</comment>
<dbReference type="AlphaFoldDB" id="A0A518D3Q0"/>
<evidence type="ECO:0000313" key="21">
    <source>
        <dbReference type="Proteomes" id="UP000319342"/>
    </source>
</evidence>
<dbReference type="InterPro" id="IPR024084">
    <property type="entry name" value="IsoPropMal-DH-like_dom"/>
</dbReference>
<name>A0A518D3Q0_9BACT</name>